<reference evidence="2 3" key="1">
    <citation type="submission" date="2024-01" db="EMBL/GenBank/DDBJ databases">
        <authorList>
            <person name="Waweru B."/>
        </authorList>
    </citation>
    <scope>NUCLEOTIDE SEQUENCE [LARGE SCALE GENOMIC DNA]</scope>
</reference>
<comment type="caution">
    <text evidence="2">The sequence shown here is derived from an EMBL/GenBank/DDBJ whole genome shotgun (WGS) entry which is preliminary data.</text>
</comment>
<evidence type="ECO:0000256" key="1">
    <source>
        <dbReference type="SAM" id="MobiDB-lite"/>
    </source>
</evidence>
<evidence type="ECO:0008006" key="4">
    <source>
        <dbReference type="Google" id="ProtNLM"/>
    </source>
</evidence>
<dbReference type="EMBL" id="CAWUPB010000913">
    <property type="protein sequence ID" value="CAK7329689.1"/>
    <property type="molecule type" value="Genomic_DNA"/>
</dbReference>
<feature type="region of interest" description="Disordered" evidence="1">
    <location>
        <begin position="195"/>
        <end position="226"/>
    </location>
</feature>
<evidence type="ECO:0000313" key="2">
    <source>
        <dbReference type="EMBL" id="CAK7329689.1"/>
    </source>
</evidence>
<proteinExistence type="predicted"/>
<dbReference type="Proteomes" id="UP001314170">
    <property type="component" value="Unassembled WGS sequence"/>
</dbReference>
<organism evidence="2 3">
    <name type="scientific">Dovyalis caffra</name>
    <dbReference type="NCBI Taxonomy" id="77055"/>
    <lineage>
        <taxon>Eukaryota</taxon>
        <taxon>Viridiplantae</taxon>
        <taxon>Streptophyta</taxon>
        <taxon>Embryophyta</taxon>
        <taxon>Tracheophyta</taxon>
        <taxon>Spermatophyta</taxon>
        <taxon>Magnoliopsida</taxon>
        <taxon>eudicotyledons</taxon>
        <taxon>Gunneridae</taxon>
        <taxon>Pentapetalae</taxon>
        <taxon>rosids</taxon>
        <taxon>fabids</taxon>
        <taxon>Malpighiales</taxon>
        <taxon>Salicaceae</taxon>
        <taxon>Flacourtieae</taxon>
        <taxon>Dovyalis</taxon>
    </lineage>
</organism>
<gene>
    <name evidence="2" type="ORF">DCAF_LOCUS7444</name>
</gene>
<evidence type="ECO:0000313" key="3">
    <source>
        <dbReference type="Proteomes" id="UP001314170"/>
    </source>
</evidence>
<keyword evidence="3" id="KW-1185">Reference proteome</keyword>
<feature type="compositionally biased region" description="Polar residues" evidence="1">
    <location>
        <begin position="215"/>
        <end position="226"/>
    </location>
</feature>
<dbReference type="AlphaFoldDB" id="A0AAV1R8J0"/>
<sequence length="255" mass="29013">MSVIQVYIETSSNPFTPMNHQVSMASVERSFLENGDYFFQEIQSELYLFAQRLIFASLKDAGDRSQVEPLYPSKLWRVINGLRVNLERLRVYSLGTVGQKVSQSASARWIPPRQGSRKINCDASFVPPFDYAGVVVVCRDSMGRIVEGKTCRERSRCVLYGEMVAIQEAVWMADMTEFDKQQALKKRSKIDTRLNRANFPEPWTPSAPPQHRKSPTSPVPCSQDQCDSGSRLGMSVYNILRTYTLEQNLGILQWA</sequence>
<name>A0AAV1R8J0_9ROSI</name>
<protein>
    <recommendedName>
        <fullName evidence="4">RNase H type-1 domain-containing protein</fullName>
    </recommendedName>
</protein>
<accession>A0AAV1R8J0</accession>